<proteinExistence type="predicted"/>
<evidence type="ECO:0000256" key="1">
    <source>
        <dbReference type="SAM" id="MobiDB-lite"/>
    </source>
</evidence>
<comment type="caution">
    <text evidence="2">The sequence shown here is derived from an EMBL/GenBank/DDBJ whole genome shotgun (WGS) entry which is preliminary data.</text>
</comment>
<dbReference type="RefSeq" id="WP_007168278.1">
    <property type="nucleotide sequence ID" value="NZ_JACKSS010000166.1"/>
</dbReference>
<accession>A0A0F5N8B0</accession>
<evidence type="ECO:0000313" key="2">
    <source>
        <dbReference type="EMBL" id="ORW22965.1"/>
    </source>
</evidence>
<feature type="compositionally biased region" description="Low complexity" evidence="1">
    <location>
        <begin position="27"/>
        <end position="41"/>
    </location>
</feature>
<dbReference type="Pfam" id="PF23855">
    <property type="entry name" value="DUF7218"/>
    <property type="match status" value="1"/>
</dbReference>
<organism evidence="2 3">
    <name type="scientific">Mycobacterium nebraskense</name>
    <dbReference type="NCBI Taxonomy" id="244292"/>
    <lineage>
        <taxon>Bacteria</taxon>
        <taxon>Bacillati</taxon>
        <taxon>Actinomycetota</taxon>
        <taxon>Actinomycetes</taxon>
        <taxon>Mycobacteriales</taxon>
        <taxon>Mycobacteriaceae</taxon>
        <taxon>Mycobacterium</taxon>
    </lineage>
</organism>
<sequence length="85" mass="9337">MPNSSIKNEKLYKDLRKQGDSKEKAARISNAAAARGKSSVGRKGGKSGSYQDWTVPQLKKRAKELGMSGYSSLTKDKLVAKLRNH</sequence>
<dbReference type="InterPro" id="IPR055642">
    <property type="entry name" value="DUF7218"/>
</dbReference>
<feature type="compositionally biased region" description="Basic and acidic residues" evidence="1">
    <location>
        <begin position="15"/>
        <end position="26"/>
    </location>
</feature>
<dbReference type="EMBL" id="LQPH01000119">
    <property type="protein sequence ID" value="ORW22965.1"/>
    <property type="molecule type" value="Genomic_DNA"/>
</dbReference>
<gene>
    <name evidence="2" type="ORF">AWC17_04635</name>
</gene>
<dbReference type="Proteomes" id="UP000193781">
    <property type="component" value="Unassembled WGS sequence"/>
</dbReference>
<protein>
    <submittedName>
        <fullName evidence="2">Rho termination factor</fullName>
    </submittedName>
</protein>
<keyword evidence="3" id="KW-1185">Reference proteome</keyword>
<dbReference type="AlphaFoldDB" id="A0A0F5N8B0"/>
<evidence type="ECO:0000313" key="3">
    <source>
        <dbReference type="Proteomes" id="UP000193781"/>
    </source>
</evidence>
<name>A0A0F5N8B0_9MYCO</name>
<feature type="region of interest" description="Disordered" evidence="1">
    <location>
        <begin position="15"/>
        <end position="55"/>
    </location>
</feature>
<dbReference type="OrthoDB" id="215254at2"/>
<reference evidence="2 3" key="1">
    <citation type="submission" date="2016-01" db="EMBL/GenBank/DDBJ databases">
        <title>The new phylogeny of the genus Mycobacterium.</title>
        <authorList>
            <person name="Tarcisio F."/>
            <person name="Conor M."/>
            <person name="Antonella G."/>
            <person name="Elisabetta G."/>
            <person name="Giulia F.S."/>
            <person name="Sara T."/>
            <person name="Anna F."/>
            <person name="Clotilde B."/>
            <person name="Roberto B."/>
            <person name="Veronica D.S."/>
            <person name="Fabio R."/>
            <person name="Monica P."/>
            <person name="Olivier J."/>
            <person name="Enrico T."/>
            <person name="Nicola S."/>
        </authorList>
    </citation>
    <scope>NUCLEOTIDE SEQUENCE [LARGE SCALE GENOMIC DNA]</scope>
    <source>
        <strain evidence="2 3">DSM 44803</strain>
    </source>
</reference>